<sequence>MSFENGIQCEEIKTFIVTQLFDLKGDKMLVFILPKTNQRKRVYQFLEQSYAHLPKSGLKSELYKQERLYLIVNCYQCAKEVQMTNYYKGILENNEDEYYVNECQNCGCIVHYEPFCDDNAKYIFGHNIIAVGAYFQNYQKYKDEKADKITEEEFLSILQTISTYRIQAPTYQLHRTKLQEYITEKIKTI</sequence>
<organism evidence="1">
    <name type="scientific">Sylvanvirus sp</name>
    <dbReference type="NCBI Taxonomy" id="2487774"/>
    <lineage>
        <taxon>Viruses</taxon>
    </lineage>
</organism>
<gene>
    <name evidence="1" type="ORF">Sylvanvirus28_5</name>
</gene>
<proteinExistence type="predicted"/>
<name>A0A3G5AK91_9VIRU</name>
<evidence type="ECO:0000313" key="1">
    <source>
        <dbReference type="EMBL" id="AYV87141.1"/>
    </source>
</evidence>
<protein>
    <submittedName>
        <fullName evidence="1">Uncharacterized protein</fullName>
    </submittedName>
</protein>
<accession>A0A3G5AK91</accession>
<dbReference type="EMBL" id="MK072534">
    <property type="protein sequence ID" value="AYV87141.1"/>
    <property type="molecule type" value="Genomic_DNA"/>
</dbReference>
<reference evidence="1" key="1">
    <citation type="submission" date="2018-10" db="EMBL/GenBank/DDBJ databases">
        <title>Hidden diversity of soil giant viruses.</title>
        <authorList>
            <person name="Schulz F."/>
            <person name="Alteio L."/>
            <person name="Goudeau D."/>
            <person name="Ryan E.M."/>
            <person name="Malmstrom R.R."/>
            <person name="Blanchard J."/>
            <person name="Woyke T."/>
        </authorList>
    </citation>
    <scope>NUCLEOTIDE SEQUENCE</scope>
    <source>
        <strain evidence="1">SYV1</strain>
    </source>
</reference>